<dbReference type="PROSITE" id="PS50006">
    <property type="entry name" value="FHA_DOMAIN"/>
    <property type="match status" value="1"/>
</dbReference>
<dbReference type="Pfam" id="PF00498">
    <property type="entry name" value="FHA"/>
    <property type="match status" value="1"/>
</dbReference>
<dbReference type="GO" id="GO:0005829">
    <property type="term" value="C:cytosol"/>
    <property type="evidence" value="ECO:0007669"/>
    <property type="project" value="TreeGrafter"/>
</dbReference>
<dbReference type="EMBL" id="KN834764">
    <property type="protein sequence ID" value="KIK63510.1"/>
    <property type="molecule type" value="Genomic_DNA"/>
</dbReference>
<dbReference type="GO" id="GO:0061630">
    <property type="term" value="F:ubiquitin protein ligase activity"/>
    <property type="evidence" value="ECO:0007669"/>
    <property type="project" value="TreeGrafter"/>
</dbReference>
<evidence type="ECO:0000256" key="1">
    <source>
        <dbReference type="ARBA" id="ARBA00022679"/>
    </source>
</evidence>
<feature type="domain" description="FHA" evidence="8">
    <location>
        <begin position="8"/>
        <end position="83"/>
    </location>
</feature>
<dbReference type="GO" id="GO:0016567">
    <property type="term" value="P:protein ubiquitination"/>
    <property type="evidence" value="ECO:0007669"/>
    <property type="project" value="TreeGrafter"/>
</dbReference>
<keyword evidence="3 6" id="KW-0863">Zinc-finger</keyword>
<dbReference type="OrthoDB" id="687730at2759"/>
<dbReference type="GO" id="GO:0008270">
    <property type="term" value="F:zinc ion binding"/>
    <property type="evidence" value="ECO:0007669"/>
    <property type="project" value="UniProtKB-KW"/>
</dbReference>
<accession>A0A0D0BHT5</accession>
<sequence length="327" mass="35507">MRVGDPVLRIGRFTDRSGNNNGGSNGGINNNNPNSFKLAFKSKVVSRAHAELWVELGAEGNQPKFFIRDTKSSSGTFLNHLRLAAAGADSRPFQIKDGDILQLGVDYQGGSEDIYKSVKIRVEVGREWMRGRNEFNTNAIKNLKNLAQVKTGSAGLPDCCICLFPLAIAQSLFVSPCSHSFHFKCIRPLIEAHYPSFSCPLCRSYADLEEDVEVDQDDNWGEADQEVKEIAQAVEAAEAHTNGAIALLDPPREADEGAAGGEDDDSAVDEDGLDDPELENDPDLRAAILASRVEAAAQERANHNNANGNSTNPFVNMISSASFTRLL</sequence>
<dbReference type="PANTHER" id="PTHR15067:SF7">
    <property type="entry name" value="E3 UBIQUITIN-PROTEIN LIGASE DMA1-RELATED"/>
    <property type="match status" value="1"/>
</dbReference>
<evidence type="ECO:0000256" key="3">
    <source>
        <dbReference type="ARBA" id="ARBA00022771"/>
    </source>
</evidence>
<dbReference type="AlphaFoldDB" id="A0A0D0BHT5"/>
<keyword evidence="2" id="KW-0479">Metal-binding</keyword>
<keyword evidence="4" id="KW-0833">Ubl conjugation pathway</keyword>
<dbReference type="InterPro" id="IPR000253">
    <property type="entry name" value="FHA_dom"/>
</dbReference>
<evidence type="ECO:0000313" key="11">
    <source>
        <dbReference type="Proteomes" id="UP000053593"/>
    </source>
</evidence>
<dbReference type="SUPFAM" id="SSF49879">
    <property type="entry name" value="SMAD/FHA domain"/>
    <property type="match status" value="1"/>
</dbReference>
<dbReference type="InterPro" id="IPR042823">
    <property type="entry name" value="Dma1/Dma2_RING-H2"/>
</dbReference>
<dbReference type="GO" id="GO:0000151">
    <property type="term" value="C:ubiquitin ligase complex"/>
    <property type="evidence" value="ECO:0007669"/>
    <property type="project" value="TreeGrafter"/>
</dbReference>
<dbReference type="CDD" id="cd16458">
    <property type="entry name" value="RING-H2_Dmap-like"/>
    <property type="match status" value="1"/>
</dbReference>
<evidence type="ECO:0008006" key="12">
    <source>
        <dbReference type="Google" id="ProtNLM"/>
    </source>
</evidence>
<dbReference type="PANTHER" id="PTHR15067">
    <property type="entry name" value="E3 UBIQUITIN-PROTEIN LIGASE RNF8"/>
    <property type="match status" value="1"/>
</dbReference>
<evidence type="ECO:0000256" key="5">
    <source>
        <dbReference type="ARBA" id="ARBA00022833"/>
    </source>
</evidence>
<dbReference type="Gene3D" id="2.60.200.20">
    <property type="match status" value="1"/>
</dbReference>
<feature type="region of interest" description="Disordered" evidence="7">
    <location>
        <begin position="11"/>
        <end position="32"/>
    </location>
</feature>
<evidence type="ECO:0000256" key="4">
    <source>
        <dbReference type="ARBA" id="ARBA00022786"/>
    </source>
</evidence>
<dbReference type="SMART" id="SM00184">
    <property type="entry name" value="RING"/>
    <property type="match status" value="1"/>
</dbReference>
<dbReference type="GO" id="GO:0006511">
    <property type="term" value="P:ubiquitin-dependent protein catabolic process"/>
    <property type="evidence" value="ECO:0007669"/>
    <property type="project" value="TreeGrafter"/>
</dbReference>
<feature type="region of interest" description="Disordered" evidence="7">
    <location>
        <begin position="243"/>
        <end position="281"/>
    </location>
</feature>
<feature type="domain" description="RING-type" evidence="9">
    <location>
        <begin position="159"/>
        <end position="203"/>
    </location>
</feature>
<dbReference type="Gene3D" id="3.30.40.10">
    <property type="entry name" value="Zinc/RING finger domain, C3HC4 (zinc finger)"/>
    <property type="match status" value="1"/>
</dbReference>
<dbReference type="InterPro" id="IPR013083">
    <property type="entry name" value="Znf_RING/FYVE/PHD"/>
</dbReference>
<dbReference type="InterPro" id="IPR001841">
    <property type="entry name" value="Znf_RING"/>
</dbReference>
<keyword evidence="11" id="KW-1185">Reference proteome</keyword>
<protein>
    <recommendedName>
        <fullName evidence="12">RING-type E3 ubiquitin transferase</fullName>
    </recommendedName>
</protein>
<evidence type="ECO:0000256" key="2">
    <source>
        <dbReference type="ARBA" id="ARBA00022723"/>
    </source>
</evidence>
<evidence type="ECO:0000256" key="7">
    <source>
        <dbReference type="SAM" id="MobiDB-lite"/>
    </source>
</evidence>
<dbReference type="Proteomes" id="UP000053593">
    <property type="component" value="Unassembled WGS sequence"/>
</dbReference>
<evidence type="ECO:0000259" key="8">
    <source>
        <dbReference type="PROSITE" id="PS50006"/>
    </source>
</evidence>
<reference evidence="10 11" key="1">
    <citation type="submission" date="2014-04" db="EMBL/GenBank/DDBJ databases">
        <title>Evolutionary Origins and Diversification of the Mycorrhizal Mutualists.</title>
        <authorList>
            <consortium name="DOE Joint Genome Institute"/>
            <consortium name="Mycorrhizal Genomics Consortium"/>
            <person name="Kohler A."/>
            <person name="Kuo A."/>
            <person name="Nagy L.G."/>
            <person name="Floudas D."/>
            <person name="Copeland A."/>
            <person name="Barry K.W."/>
            <person name="Cichocki N."/>
            <person name="Veneault-Fourrey C."/>
            <person name="LaButti K."/>
            <person name="Lindquist E.A."/>
            <person name="Lipzen A."/>
            <person name="Lundell T."/>
            <person name="Morin E."/>
            <person name="Murat C."/>
            <person name="Riley R."/>
            <person name="Ohm R."/>
            <person name="Sun H."/>
            <person name="Tunlid A."/>
            <person name="Henrissat B."/>
            <person name="Grigoriev I.V."/>
            <person name="Hibbett D.S."/>
            <person name="Martin F."/>
        </authorList>
    </citation>
    <scope>NUCLEOTIDE SEQUENCE [LARGE SCALE GENOMIC DNA]</scope>
    <source>
        <strain evidence="10 11">FD-317 M1</strain>
    </source>
</reference>
<keyword evidence="1" id="KW-0808">Transferase</keyword>
<feature type="compositionally biased region" description="Acidic residues" evidence="7">
    <location>
        <begin position="261"/>
        <end position="281"/>
    </location>
</feature>
<dbReference type="PROSITE" id="PS50089">
    <property type="entry name" value="ZF_RING_2"/>
    <property type="match status" value="1"/>
</dbReference>
<dbReference type="InterPro" id="IPR008984">
    <property type="entry name" value="SMAD_FHA_dom_sf"/>
</dbReference>
<dbReference type="SMART" id="SM00240">
    <property type="entry name" value="FHA"/>
    <property type="match status" value="1"/>
</dbReference>
<dbReference type="GO" id="GO:0032153">
    <property type="term" value="C:cell division site"/>
    <property type="evidence" value="ECO:0007669"/>
    <property type="project" value="TreeGrafter"/>
</dbReference>
<evidence type="ECO:0000259" key="9">
    <source>
        <dbReference type="PROSITE" id="PS50089"/>
    </source>
</evidence>
<evidence type="ECO:0000256" key="6">
    <source>
        <dbReference type="PROSITE-ProRule" id="PRU00175"/>
    </source>
</evidence>
<name>A0A0D0BHT5_9AGAR</name>
<organism evidence="10 11">
    <name type="scientific">Collybiopsis luxurians FD-317 M1</name>
    <dbReference type="NCBI Taxonomy" id="944289"/>
    <lineage>
        <taxon>Eukaryota</taxon>
        <taxon>Fungi</taxon>
        <taxon>Dikarya</taxon>
        <taxon>Basidiomycota</taxon>
        <taxon>Agaricomycotina</taxon>
        <taxon>Agaricomycetes</taxon>
        <taxon>Agaricomycetidae</taxon>
        <taxon>Agaricales</taxon>
        <taxon>Marasmiineae</taxon>
        <taxon>Omphalotaceae</taxon>
        <taxon>Collybiopsis</taxon>
        <taxon>Collybiopsis luxurians</taxon>
    </lineage>
</organism>
<dbReference type="Pfam" id="PF17123">
    <property type="entry name" value="zf-RING_11"/>
    <property type="match status" value="1"/>
</dbReference>
<gene>
    <name evidence="10" type="ORF">GYMLUDRAFT_162921</name>
</gene>
<dbReference type="HOGENOM" id="CLU_850076_0_0_1"/>
<evidence type="ECO:0000313" key="10">
    <source>
        <dbReference type="EMBL" id="KIK63510.1"/>
    </source>
</evidence>
<proteinExistence type="predicted"/>
<dbReference type="SUPFAM" id="SSF57850">
    <property type="entry name" value="RING/U-box"/>
    <property type="match status" value="1"/>
</dbReference>
<keyword evidence="5" id="KW-0862">Zinc</keyword>